<gene>
    <name evidence="1" type="ORF">C8F04DRAFT_1176423</name>
</gene>
<protein>
    <submittedName>
        <fullName evidence="1">Uncharacterized protein</fullName>
    </submittedName>
</protein>
<accession>A0AAD6XEG1</accession>
<comment type="caution">
    <text evidence="1">The sequence shown here is derived from an EMBL/GenBank/DDBJ whole genome shotgun (WGS) entry which is preliminary data.</text>
</comment>
<dbReference type="EMBL" id="JARJCM010000013">
    <property type="protein sequence ID" value="KAJ7042264.1"/>
    <property type="molecule type" value="Genomic_DNA"/>
</dbReference>
<dbReference type="AlphaFoldDB" id="A0AAD6XEG1"/>
<organism evidence="1 2">
    <name type="scientific">Mycena alexandri</name>
    <dbReference type="NCBI Taxonomy" id="1745969"/>
    <lineage>
        <taxon>Eukaryota</taxon>
        <taxon>Fungi</taxon>
        <taxon>Dikarya</taxon>
        <taxon>Basidiomycota</taxon>
        <taxon>Agaricomycotina</taxon>
        <taxon>Agaricomycetes</taxon>
        <taxon>Agaricomycetidae</taxon>
        <taxon>Agaricales</taxon>
        <taxon>Marasmiineae</taxon>
        <taxon>Mycenaceae</taxon>
        <taxon>Mycena</taxon>
    </lineage>
</organism>
<evidence type="ECO:0000313" key="1">
    <source>
        <dbReference type="EMBL" id="KAJ7042264.1"/>
    </source>
</evidence>
<reference evidence="1" key="1">
    <citation type="submission" date="2023-03" db="EMBL/GenBank/DDBJ databases">
        <title>Massive genome expansion in bonnet fungi (Mycena s.s.) driven by repeated elements and novel gene families across ecological guilds.</title>
        <authorList>
            <consortium name="Lawrence Berkeley National Laboratory"/>
            <person name="Harder C.B."/>
            <person name="Miyauchi S."/>
            <person name="Viragh M."/>
            <person name="Kuo A."/>
            <person name="Thoen E."/>
            <person name="Andreopoulos B."/>
            <person name="Lu D."/>
            <person name="Skrede I."/>
            <person name="Drula E."/>
            <person name="Henrissat B."/>
            <person name="Morin E."/>
            <person name="Kohler A."/>
            <person name="Barry K."/>
            <person name="LaButti K."/>
            <person name="Morin E."/>
            <person name="Salamov A."/>
            <person name="Lipzen A."/>
            <person name="Mereny Z."/>
            <person name="Hegedus B."/>
            <person name="Baldrian P."/>
            <person name="Stursova M."/>
            <person name="Weitz H."/>
            <person name="Taylor A."/>
            <person name="Grigoriev I.V."/>
            <person name="Nagy L.G."/>
            <person name="Martin F."/>
            <person name="Kauserud H."/>
        </authorList>
    </citation>
    <scope>NUCLEOTIDE SEQUENCE</scope>
    <source>
        <strain evidence="1">CBHHK200</strain>
    </source>
</reference>
<dbReference type="Proteomes" id="UP001218188">
    <property type="component" value="Unassembled WGS sequence"/>
</dbReference>
<proteinExistence type="predicted"/>
<name>A0AAD6XEG1_9AGAR</name>
<keyword evidence="2" id="KW-1185">Reference proteome</keyword>
<evidence type="ECO:0000313" key="2">
    <source>
        <dbReference type="Proteomes" id="UP001218188"/>
    </source>
</evidence>
<sequence>MAEHIQPPFILWTHSSENNANESSTPLKMFTYKSVAVLDRTCLEQFLPPGHGVHEVMRESDEQAKRQGKAGAALILVYITPAEGKTHPSKYFRVMPIILRMEELQPKKNIGSGWKDGLKYFVNEGKSLKRVIAKQEKRATWIKPDDPVNTDTL</sequence>